<evidence type="ECO:0000259" key="1">
    <source>
        <dbReference type="PROSITE" id="PS51029"/>
    </source>
</evidence>
<dbReference type="Pfam" id="PF10545">
    <property type="entry name" value="MADF_DNA_bdg"/>
    <property type="match status" value="1"/>
</dbReference>
<dbReference type="PANTHER" id="PTHR21505:SF8">
    <property type="entry name" value="DPT-YFP REPRESSOR BY OVEREXPRESSION, ISOFORM D-RELATED"/>
    <property type="match status" value="1"/>
</dbReference>
<evidence type="ECO:0000313" key="3">
    <source>
        <dbReference type="Proteomes" id="UP001160148"/>
    </source>
</evidence>
<dbReference type="PROSITE" id="PS51029">
    <property type="entry name" value="MADF"/>
    <property type="match status" value="1"/>
</dbReference>
<organism evidence="2 3">
    <name type="scientific">Macrosiphum euphorbiae</name>
    <name type="common">potato aphid</name>
    <dbReference type="NCBI Taxonomy" id="13131"/>
    <lineage>
        <taxon>Eukaryota</taxon>
        <taxon>Metazoa</taxon>
        <taxon>Ecdysozoa</taxon>
        <taxon>Arthropoda</taxon>
        <taxon>Hexapoda</taxon>
        <taxon>Insecta</taxon>
        <taxon>Pterygota</taxon>
        <taxon>Neoptera</taxon>
        <taxon>Paraneoptera</taxon>
        <taxon>Hemiptera</taxon>
        <taxon>Sternorrhyncha</taxon>
        <taxon>Aphidomorpha</taxon>
        <taxon>Aphidoidea</taxon>
        <taxon>Aphididae</taxon>
        <taxon>Macrosiphini</taxon>
        <taxon>Macrosiphum</taxon>
    </lineage>
</organism>
<dbReference type="EMBL" id="CARXXK010000002">
    <property type="protein sequence ID" value="CAI6355818.1"/>
    <property type="molecule type" value="Genomic_DNA"/>
</dbReference>
<accession>A0AAV0WJ02</accession>
<proteinExistence type="predicted"/>
<dbReference type="InterPro" id="IPR006578">
    <property type="entry name" value="MADF-dom"/>
</dbReference>
<sequence length="159" mass="18964">MANKINNEDFWREFIHLYRSLPATWKIKSDMYKDRVLKQECYIKLTEKLKEIDPSADINTTKKKLNTLRSNYRRELKKVIGSKKSGASTDDIYLPSVWYFEELEFLRDHEIQISGTSTMDEDNEETFLNTTTATQQSQDITFENTVRNNIIFYFWKLIP</sequence>
<reference evidence="2 3" key="1">
    <citation type="submission" date="2023-01" db="EMBL/GenBank/DDBJ databases">
        <authorList>
            <person name="Whitehead M."/>
        </authorList>
    </citation>
    <scope>NUCLEOTIDE SEQUENCE [LARGE SCALE GENOMIC DNA]</scope>
</reference>
<evidence type="ECO:0000313" key="2">
    <source>
        <dbReference type="EMBL" id="CAI6355818.1"/>
    </source>
</evidence>
<feature type="domain" description="MADF" evidence="1">
    <location>
        <begin position="13"/>
        <end position="111"/>
    </location>
</feature>
<name>A0AAV0WJ02_9HEMI</name>
<dbReference type="AlphaFoldDB" id="A0AAV0WJ02"/>
<gene>
    <name evidence="2" type="ORF">MEUPH1_LOCUS11629</name>
</gene>
<dbReference type="PANTHER" id="PTHR21505">
    <property type="entry name" value="MADF DOMAIN-CONTAINING PROTEIN-RELATED"/>
    <property type="match status" value="1"/>
</dbReference>
<protein>
    <recommendedName>
        <fullName evidence="1">MADF domain-containing protein</fullName>
    </recommendedName>
</protein>
<comment type="caution">
    <text evidence="2">The sequence shown here is derived from an EMBL/GenBank/DDBJ whole genome shotgun (WGS) entry which is preliminary data.</text>
</comment>
<dbReference type="Proteomes" id="UP001160148">
    <property type="component" value="Unassembled WGS sequence"/>
</dbReference>
<dbReference type="SMART" id="SM00595">
    <property type="entry name" value="MADF"/>
    <property type="match status" value="1"/>
</dbReference>
<keyword evidence="3" id="KW-1185">Reference proteome</keyword>